<gene>
    <name evidence="11 15" type="primary">radA</name>
    <name evidence="15" type="ORF">HMPREF1039_0998</name>
</gene>
<keyword evidence="6 13" id="KW-0862">Zinc</keyword>
<comment type="similarity">
    <text evidence="11 13">Belongs to the RecA family. RadA subfamily.</text>
</comment>
<evidence type="ECO:0000256" key="10">
    <source>
        <dbReference type="ARBA" id="ARBA00023204"/>
    </source>
</evidence>
<dbReference type="CDD" id="cd01121">
    <property type="entry name" value="RadA_SMS_N"/>
    <property type="match status" value="1"/>
</dbReference>
<keyword evidence="16" id="KW-1185">Reference proteome</keyword>
<dbReference type="PANTHER" id="PTHR32472">
    <property type="entry name" value="DNA REPAIR PROTEIN RADA"/>
    <property type="match status" value="1"/>
</dbReference>
<evidence type="ECO:0000256" key="3">
    <source>
        <dbReference type="ARBA" id="ARBA00022763"/>
    </source>
</evidence>
<dbReference type="Proteomes" id="UP000004018">
    <property type="component" value="Unassembled WGS sequence"/>
</dbReference>
<keyword evidence="8 11" id="KW-0346">Stress response</keyword>
<keyword evidence="9 11" id="KW-0238">DNA-binding</keyword>
<dbReference type="InterPro" id="IPR004504">
    <property type="entry name" value="DNA_repair_RadA"/>
</dbReference>
<dbReference type="PRINTS" id="PR01874">
    <property type="entry name" value="DNAREPAIRADA"/>
</dbReference>
<keyword evidence="5" id="KW-0378">Hydrolase</keyword>
<reference evidence="15 16" key="1">
    <citation type="submission" date="2011-04" db="EMBL/GenBank/DDBJ databases">
        <authorList>
            <person name="Harkins D.M."/>
            <person name="Madupu R."/>
            <person name="Durkin A.S."/>
            <person name="Torralba M."/>
            <person name="Methe B."/>
            <person name="Sutton G.G."/>
            <person name="Nelson K.E."/>
        </authorList>
    </citation>
    <scope>NUCLEOTIDE SEQUENCE [LARGE SCALE GENOMIC DNA]</scope>
    <source>
        <strain evidence="15 16">UPII 199-6</strain>
    </source>
</reference>
<dbReference type="Pfam" id="PF18073">
    <property type="entry name" value="Zn_ribbon_LapB"/>
    <property type="match status" value="1"/>
</dbReference>
<name>A0ABN0CZ77_9FIRM</name>
<dbReference type="InterPro" id="IPR041166">
    <property type="entry name" value="Rubredoxin_2"/>
</dbReference>
<dbReference type="SMART" id="SM00382">
    <property type="entry name" value="AAA"/>
    <property type="match status" value="1"/>
</dbReference>
<evidence type="ECO:0000259" key="14">
    <source>
        <dbReference type="PROSITE" id="PS50162"/>
    </source>
</evidence>
<dbReference type="InterPro" id="IPR020588">
    <property type="entry name" value="RecA_ATP-bd"/>
</dbReference>
<dbReference type="PANTHER" id="PTHR32472:SF10">
    <property type="entry name" value="DNA REPAIR PROTEIN RADA-LIKE PROTEIN"/>
    <property type="match status" value="1"/>
</dbReference>
<evidence type="ECO:0000256" key="8">
    <source>
        <dbReference type="ARBA" id="ARBA00023016"/>
    </source>
</evidence>
<proteinExistence type="inferred from homology"/>
<dbReference type="SUPFAM" id="SSF52540">
    <property type="entry name" value="P-loop containing nucleoside triphosphate hydrolases"/>
    <property type="match status" value="1"/>
</dbReference>
<evidence type="ECO:0000256" key="9">
    <source>
        <dbReference type="ARBA" id="ARBA00023125"/>
    </source>
</evidence>
<sequence length="463" mass="49650">MAKSKTQYVCKACGSISSRWLGKCPQCGAWNTLIEQTVTPAATSTNRRRKRQGEAAAPTVLSAIAMEATSRLETHIGELDRVLGGGLVRGSIVLLSGDPGIGKSTLVLQLAAAIGKQGYAVLYGSGEESAAQIKMRAQRLGITGTEIIVQAETSLENILREAGTRRPALVIIDSIQTMFCGESDGTPGSLAQIRECTGTLLTFAKSEGITVLIIGHVTKDGNIAGPRVLEHMVDTVLYFEGEKNYQFRVLRSIKNRFGSTRESGLFTMKAGGLAELTNPSRLFLAERTAAPAGSAIVAVMDGLRPLLTEIQALTTRSVFPVPRRTASGMDYNRLLILLAVLEKRAGLQVNTQDVYINIVGGLKISETAADLAVAAAICSGMQDRPLDGRLLVLGEVGLTGDIRRVSHAARRVREGVKLGFNACILPYGNREEVQGENITGCHLYYVKTLREALETAFSFGNKN</sequence>
<comment type="domain">
    <text evidence="11">The middle region has homology to RecA with ATPase motifs including the RadA KNRFG motif, while the C-terminus is homologous to Lon protease.</text>
</comment>
<evidence type="ECO:0000256" key="12">
    <source>
        <dbReference type="NCBIfam" id="TIGR00416"/>
    </source>
</evidence>
<dbReference type="Gene3D" id="3.30.230.10">
    <property type="match status" value="1"/>
</dbReference>
<feature type="domain" description="RecA family profile 1" evidence="14">
    <location>
        <begin position="68"/>
        <end position="217"/>
    </location>
</feature>
<evidence type="ECO:0000256" key="2">
    <source>
        <dbReference type="ARBA" id="ARBA00022741"/>
    </source>
</evidence>
<comment type="function">
    <text evidence="13">DNA-dependent ATPase involved in processing of recombination intermediates, plays a role in repairing DNA breaks. Stimulates the branch migration of RecA-mediated strand transfer reactions, allowing the 3' invading strand to extend heteroduplex DNA faster. Binds ssDNA in the presence of ADP but not other nucleotides, has ATPase activity that is stimulated by ssDNA and various branched DNA structures, but inhibited by SSB. Does not have RecA's homology-searching function.</text>
</comment>
<dbReference type="NCBIfam" id="TIGR00416">
    <property type="entry name" value="sms"/>
    <property type="match status" value="1"/>
</dbReference>
<dbReference type="InterPro" id="IPR027417">
    <property type="entry name" value="P-loop_NTPase"/>
</dbReference>
<dbReference type="RefSeq" id="WP_007391369.1">
    <property type="nucleotide sequence ID" value="NZ_AFIJ01000033.1"/>
</dbReference>
<dbReference type="PROSITE" id="PS50162">
    <property type="entry name" value="RECA_2"/>
    <property type="match status" value="1"/>
</dbReference>
<evidence type="ECO:0000256" key="1">
    <source>
        <dbReference type="ARBA" id="ARBA00022723"/>
    </source>
</evidence>
<evidence type="ECO:0000256" key="11">
    <source>
        <dbReference type="HAMAP-Rule" id="MF_01498"/>
    </source>
</evidence>
<feature type="short sequence motif" description="RadA KNRFG motif" evidence="11">
    <location>
        <begin position="254"/>
        <end position="258"/>
    </location>
</feature>
<evidence type="ECO:0000256" key="6">
    <source>
        <dbReference type="ARBA" id="ARBA00022833"/>
    </source>
</evidence>
<dbReference type="Gene3D" id="3.40.50.300">
    <property type="entry name" value="P-loop containing nucleotide triphosphate hydrolases"/>
    <property type="match status" value="1"/>
</dbReference>
<dbReference type="InterPro" id="IPR003593">
    <property type="entry name" value="AAA+_ATPase"/>
</dbReference>
<feature type="region of interest" description="Lon-protease-like" evidence="11">
    <location>
        <begin position="353"/>
        <end position="463"/>
    </location>
</feature>
<dbReference type="Pfam" id="PF13481">
    <property type="entry name" value="AAA_25"/>
    <property type="match status" value="1"/>
</dbReference>
<dbReference type="HAMAP" id="MF_01498">
    <property type="entry name" value="RadA_bact"/>
    <property type="match status" value="1"/>
</dbReference>
<dbReference type="EMBL" id="AFIJ01000033">
    <property type="protein sequence ID" value="EGL39764.1"/>
    <property type="molecule type" value="Genomic_DNA"/>
</dbReference>
<keyword evidence="10 11" id="KW-0234">DNA repair</keyword>
<keyword evidence="3 11" id="KW-0227">DNA damage</keyword>
<evidence type="ECO:0000256" key="13">
    <source>
        <dbReference type="RuleBase" id="RU003555"/>
    </source>
</evidence>
<evidence type="ECO:0000256" key="7">
    <source>
        <dbReference type="ARBA" id="ARBA00022840"/>
    </source>
</evidence>
<comment type="caution">
    <text evidence="15">The sequence shown here is derived from an EMBL/GenBank/DDBJ whole genome shotgun (WGS) entry which is preliminary data.</text>
</comment>
<feature type="binding site" evidence="11">
    <location>
        <begin position="97"/>
        <end position="104"/>
    </location>
    <ligand>
        <name>ATP</name>
        <dbReference type="ChEBI" id="CHEBI:30616"/>
    </ligand>
</feature>
<dbReference type="InterPro" id="IPR020568">
    <property type="entry name" value="Ribosomal_Su5_D2-typ_SF"/>
</dbReference>
<organism evidence="15 16">
    <name type="scientific">Megasphaera lornae</name>
    <dbReference type="NCBI Taxonomy" id="1000568"/>
    <lineage>
        <taxon>Bacteria</taxon>
        <taxon>Bacillati</taxon>
        <taxon>Bacillota</taxon>
        <taxon>Negativicutes</taxon>
        <taxon>Veillonellales</taxon>
        <taxon>Veillonellaceae</taxon>
        <taxon>Megasphaera</taxon>
    </lineage>
</organism>
<dbReference type="Pfam" id="PF13541">
    <property type="entry name" value="ChlI"/>
    <property type="match status" value="1"/>
</dbReference>
<evidence type="ECO:0000256" key="4">
    <source>
        <dbReference type="ARBA" id="ARBA00022771"/>
    </source>
</evidence>
<keyword evidence="7 11" id="KW-0067">ATP-binding</keyword>
<keyword evidence="2 11" id="KW-0547">Nucleotide-binding</keyword>
<comment type="function">
    <text evidence="11">Plays a role in repairing double-strand DNA breaks, probably involving stabilizing or processing branched DNA or blocked replication forks.</text>
</comment>
<keyword evidence="1 11" id="KW-0479">Metal-binding</keyword>
<evidence type="ECO:0000313" key="15">
    <source>
        <dbReference type="EMBL" id="EGL39764.1"/>
    </source>
</evidence>
<dbReference type="SUPFAM" id="SSF54211">
    <property type="entry name" value="Ribosomal protein S5 domain 2-like"/>
    <property type="match status" value="1"/>
</dbReference>
<keyword evidence="4 13" id="KW-0863">Zinc-finger</keyword>
<evidence type="ECO:0000256" key="5">
    <source>
        <dbReference type="ARBA" id="ARBA00022801"/>
    </source>
</evidence>
<dbReference type="InterPro" id="IPR014721">
    <property type="entry name" value="Ribsml_uS5_D2-typ_fold_subgr"/>
</dbReference>
<accession>A0ABN0CZ77</accession>
<protein>
    <recommendedName>
        <fullName evidence="11 12">DNA repair protein RadA</fullName>
    </recommendedName>
</protein>
<evidence type="ECO:0000313" key="16">
    <source>
        <dbReference type="Proteomes" id="UP000004018"/>
    </source>
</evidence>